<dbReference type="GO" id="GO:0017001">
    <property type="term" value="P:antibiotic catabolic process"/>
    <property type="evidence" value="ECO:0007669"/>
    <property type="project" value="UniProtKB-ARBA"/>
</dbReference>
<gene>
    <name evidence="4" type="ORF">IMZ28_08590</name>
</gene>
<evidence type="ECO:0000256" key="1">
    <source>
        <dbReference type="ARBA" id="ARBA00005250"/>
    </source>
</evidence>
<feature type="chain" id="PRO_5029697907" evidence="2">
    <location>
        <begin position="21"/>
        <end position="307"/>
    </location>
</feature>
<feature type="signal peptide" evidence="2">
    <location>
        <begin position="1"/>
        <end position="20"/>
    </location>
</feature>
<evidence type="ECO:0000313" key="4">
    <source>
        <dbReference type="EMBL" id="QOR61488.1"/>
    </source>
</evidence>
<reference evidence="4 5" key="1">
    <citation type="submission" date="2020-10" db="EMBL/GenBank/DDBJ databases">
        <title>The genome of sulfurovum sp.</title>
        <authorList>
            <person name="Xie S."/>
            <person name="Shao Z."/>
            <person name="Jiang L."/>
        </authorList>
    </citation>
    <scope>NUCLEOTIDE SEQUENCE [LARGE SCALE GENOMIC DNA]</scope>
    <source>
        <strain evidence="4 5">ST-419</strain>
    </source>
</reference>
<dbReference type="AlphaFoldDB" id="A0A7M1S289"/>
<evidence type="ECO:0000313" key="5">
    <source>
        <dbReference type="Proteomes" id="UP000595074"/>
    </source>
</evidence>
<comment type="similarity">
    <text evidence="1">Belongs to the metallo-beta-lactamase superfamily. Class-B beta-lactamase family.</text>
</comment>
<dbReference type="InterPro" id="IPR001279">
    <property type="entry name" value="Metallo-B-lactamas"/>
</dbReference>
<dbReference type="RefSeq" id="WP_197548162.1">
    <property type="nucleotide sequence ID" value="NZ_CP063164.1"/>
</dbReference>
<dbReference type="SMART" id="SM00849">
    <property type="entry name" value="Lactamase_B"/>
    <property type="match status" value="1"/>
</dbReference>
<accession>A0A7M1S289</accession>
<keyword evidence="5" id="KW-1185">Reference proteome</keyword>
<dbReference type="Gene3D" id="3.60.15.10">
    <property type="entry name" value="Ribonuclease Z/Hydroxyacylglutathione hydrolase-like"/>
    <property type="match status" value="1"/>
</dbReference>
<dbReference type="EMBL" id="CP063164">
    <property type="protein sequence ID" value="QOR61488.1"/>
    <property type="molecule type" value="Genomic_DNA"/>
</dbReference>
<dbReference type="SUPFAM" id="SSF56281">
    <property type="entry name" value="Metallo-hydrolase/oxidoreductase"/>
    <property type="match status" value="1"/>
</dbReference>
<protein>
    <submittedName>
        <fullName evidence="4">MBL fold metallo-hydrolase</fullName>
    </submittedName>
</protein>
<dbReference type="InterPro" id="IPR050855">
    <property type="entry name" value="NDM-1-like"/>
</dbReference>
<evidence type="ECO:0000256" key="2">
    <source>
        <dbReference type="SAM" id="SignalP"/>
    </source>
</evidence>
<dbReference type="Pfam" id="PF00753">
    <property type="entry name" value="Lactamase_B"/>
    <property type="match status" value="1"/>
</dbReference>
<keyword evidence="4" id="KW-0378">Hydrolase</keyword>
<organism evidence="4 5">
    <name type="scientific">Sulfurovum indicum</name>
    <dbReference type="NCBI Taxonomy" id="2779528"/>
    <lineage>
        <taxon>Bacteria</taxon>
        <taxon>Pseudomonadati</taxon>
        <taxon>Campylobacterota</taxon>
        <taxon>Epsilonproteobacteria</taxon>
        <taxon>Campylobacterales</taxon>
        <taxon>Sulfurovaceae</taxon>
        <taxon>Sulfurovum</taxon>
    </lineage>
</organism>
<keyword evidence="2" id="KW-0732">Signal</keyword>
<proteinExistence type="inferred from homology"/>
<dbReference type="GO" id="GO:0016787">
    <property type="term" value="F:hydrolase activity"/>
    <property type="evidence" value="ECO:0007669"/>
    <property type="project" value="UniProtKB-KW"/>
</dbReference>
<feature type="domain" description="Metallo-beta-lactamase" evidence="3">
    <location>
        <begin position="50"/>
        <end position="233"/>
    </location>
</feature>
<name>A0A7M1S289_9BACT</name>
<dbReference type="InterPro" id="IPR036866">
    <property type="entry name" value="RibonucZ/Hydroxyglut_hydro"/>
</dbReference>
<dbReference type="Proteomes" id="UP000595074">
    <property type="component" value="Chromosome"/>
</dbReference>
<dbReference type="KEGG" id="sinu:IMZ28_08590"/>
<sequence>MMLKYLFLCCSIVVSLAAFDYHLQPKRIAKDVYCFFGALENISKQNGGNMVNTCFVQTKEGFVVIDSGPNCAYAFQAYAQMQKIAKLPVKYVINTHDHDDHWLGNSFYKEKDALLIGPLTYEQNIVPGMQTRMERVLGERLFAGTKIVPLDKVVKNRYGFSLGGKEFVVTKLVNKAHTEGDLVVSIPKEGVLFAGDILFNGRLPSLRDGSILGSIKALDIIDQMNVKVVVGGHGYLTDKNITKMMRGYLTQMKRAILNALDNDVSMNEITKKVNMPQYKKFKLYDVLHRRNVLDVYRELELCIEEEE</sequence>
<dbReference type="PANTHER" id="PTHR42951">
    <property type="entry name" value="METALLO-BETA-LACTAMASE DOMAIN-CONTAINING"/>
    <property type="match status" value="1"/>
</dbReference>
<dbReference type="PANTHER" id="PTHR42951:SF4">
    <property type="entry name" value="ACYL-COENZYME A THIOESTERASE MBLAC2"/>
    <property type="match status" value="1"/>
</dbReference>
<dbReference type="CDD" id="cd16282">
    <property type="entry name" value="metallo-hydrolase-like_MBL-fold"/>
    <property type="match status" value="1"/>
</dbReference>
<evidence type="ECO:0000259" key="3">
    <source>
        <dbReference type="SMART" id="SM00849"/>
    </source>
</evidence>